<dbReference type="AlphaFoldDB" id="A0A8J3YS89"/>
<comment type="caution">
    <text evidence="1">The sequence shown here is derived from an EMBL/GenBank/DDBJ whole genome shotgun (WGS) entry which is preliminary data.</text>
</comment>
<reference evidence="1" key="1">
    <citation type="submission" date="2021-01" db="EMBL/GenBank/DDBJ databases">
        <title>Whole genome shotgun sequence of Virgisporangium aliadipatigenens NBRC 105644.</title>
        <authorList>
            <person name="Komaki H."/>
            <person name="Tamura T."/>
        </authorList>
    </citation>
    <scope>NUCLEOTIDE SEQUENCE</scope>
    <source>
        <strain evidence="1">NBRC 105644</strain>
    </source>
</reference>
<dbReference type="GO" id="GO:0020037">
    <property type="term" value="F:heme binding"/>
    <property type="evidence" value="ECO:0007669"/>
    <property type="project" value="InterPro"/>
</dbReference>
<protein>
    <recommendedName>
        <fullName evidence="3">Phosphodiesterase</fullName>
    </recommendedName>
</protein>
<dbReference type="Gene3D" id="2.40.180.10">
    <property type="entry name" value="Catalase core domain"/>
    <property type="match status" value="1"/>
</dbReference>
<evidence type="ECO:0000313" key="1">
    <source>
        <dbReference type="EMBL" id="GIJ48935.1"/>
    </source>
</evidence>
<dbReference type="Proteomes" id="UP000619260">
    <property type="component" value="Unassembled WGS sequence"/>
</dbReference>
<gene>
    <name evidence="1" type="ORF">Val02_58210</name>
</gene>
<evidence type="ECO:0000313" key="2">
    <source>
        <dbReference type="Proteomes" id="UP000619260"/>
    </source>
</evidence>
<evidence type="ECO:0008006" key="3">
    <source>
        <dbReference type="Google" id="ProtNLM"/>
    </source>
</evidence>
<organism evidence="1 2">
    <name type="scientific">Virgisporangium aliadipatigenens</name>
    <dbReference type="NCBI Taxonomy" id="741659"/>
    <lineage>
        <taxon>Bacteria</taxon>
        <taxon>Bacillati</taxon>
        <taxon>Actinomycetota</taxon>
        <taxon>Actinomycetes</taxon>
        <taxon>Micromonosporales</taxon>
        <taxon>Micromonosporaceae</taxon>
        <taxon>Virgisporangium</taxon>
    </lineage>
</organism>
<proteinExistence type="predicted"/>
<dbReference type="RefSeq" id="WP_203902401.1">
    <property type="nucleotide sequence ID" value="NZ_BOPF01000023.1"/>
</dbReference>
<accession>A0A8J3YS89</accession>
<name>A0A8J3YS89_9ACTN</name>
<dbReference type="InterPro" id="IPR020835">
    <property type="entry name" value="Catalase_sf"/>
</dbReference>
<dbReference type="EMBL" id="BOPF01000023">
    <property type="protein sequence ID" value="GIJ48935.1"/>
    <property type="molecule type" value="Genomic_DNA"/>
</dbReference>
<dbReference type="SUPFAM" id="SSF56634">
    <property type="entry name" value="Heme-dependent catalase-like"/>
    <property type="match status" value="1"/>
</dbReference>
<sequence>MLDRLLFSAAAAVARLRHARVMHPRGRSFSGELAVRRPEVPFGAGLLDRPARYRATVRLSKGTPTPRGWPDVLGLAVRVHTRRGPRDLLLSSSGARPLLRHLFLPRRRVNGFYGSLAGYRTRRHGRLFLGAALDTGRREAILMAATRFGRWRPFARLRVGRGLSRRFDTRLAFDPIGNTAPDLRPVGVIQRLRGPVYRGSQRGRKHRLPLTLLR</sequence>
<keyword evidence="2" id="KW-1185">Reference proteome</keyword>